<dbReference type="RefSeq" id="YP_009295353.1">
    <property type="nucleotide sequence ID" value="NC_031161.1"/>
</dbReference>
<dbReference type="Pfam" id="PF10718">
    <property type="entry name" value="Ycf34"/>
    <property type="match status" value="1"/>
</dbReference>
<name>A0A1C8XSA7_9FLOR</name>
<accession>A0A1C8XSA7</accession>
<dbReference type="AlphaFoldDB" id="A0A1C8XSA7"/>
<evidence type="ECO:0000313" key="1">
    <source>
        <dbReference type="EMBL" id="AOH77365.1"/>
    </source>
</evidence>
<organism evidence="1">
    <name type="scientific">Dasya binghamiae</name>
    <dbReference type="NCBI Taxonomy" id="1896963"/>
    <lineage>
        <taxon>Eukaryota</taxon>
        <taxon>Rhodophyta</taxon>
        <taxon>Florideophyceae</taxon>
        <taxon>Rhodymeniophycidae</taxon>
        <taxon>Ceramiales</taxon>
        <taxon>Dasyaceae</taxon>
        <taxon>Dasya</taxon>
    </lineage>
</organism>
<dbReference type="GeneID" id="29071641"/>
<dbReference type="InterPro" id="IPR019656">
    <property type="entry name" value="Uncharacterised_Ycf34"/>
</dbReference>
<reference evidence="1" key="1">
    <citation type="journal article" date="2016" name="Mitochondrial DNA Part B Resour">
        <title>Organellar genome analysis of the marine red alga Dasya binghamiae (Dasyaceae, Rhodophyta) reveals an uncharacteristic florideophyte mitogenome structure.</title>
        <authorList>
            <person name="Tamayo D.A."/>
            <person name="Hughey J.R."/>
        </authorList>
    </citation>
    <scope>NUCLEOTIDE SEQUENCE</scope>
</reference>
<sequence length="77" mass="9348">MCICVNCRHMNQCQTYIFIEKQHKNINLKYKYINFMPIHTLIQINIQKKMNYTSIDWDLIECLSFVEKPGLWSCPIY</sequence>
<keyword evidence="1" id="KW-0934">Plastid</keyword>
<gene>
    <name evidence="1" type="primary">ycf34</name>
</gene>
<protein>
    <submittedName>
        <fullName evidence="1">Hypothetical chloroplast RF34</fullName>
    </submittedName>
</protein>
<proteinExistence type="predicted"/>
<geneLocation type="plastid" evidence="1"/>
<dbReference type="EMBL" id="KX247284">
    <property type="protein sequence ID" value="AOH77365.1"/>
    <property type="molecule type" value="Genomic_DNA"/>
</dbReference>